<protein>
    <recommendedName>
        <fullName evidence="4">Myosin-binding domain-containing protein</fullName>
    </recommendedName>
</protein>
<proteinExistence type="predicted"/>
<organism evidence="2 3">
    <name type="scientific">Postia placenta MAD-698-R-SB12</name>
    <dbReference type="NCBI Taxonomy" id="670580"/>
    <lineage>
        <taxon>Eukaryota</taxon>
        <taxon>Fungi</taxon>
        <taxon>Dikarya</taxon>
        <taxon>Basidiomycota</taxon>
        <taxon>Agaricomycotina</taxon>
        <taxon>Agaricomycetes</taxon>
        <taxon>Polyporales</taxon>
        <taxon>Adustoporiaceae</taxon>
        <taxon>Rhodonia</taxon>
    </lineage>
</organism>
<gene>
    <name evidence="2" type="ORF">POSPLADRAFT_1045555</name>
</gene>
<reference evidence="2 3" key="1">
    <citation type="submission" date="2017-04" db="EMBL/GenBank/DDBJ databases">
        <title>Genome Sequence of the Model Brown-Rot Fungus Postia placenta SB12.</title>
        <authorList>
            <consortium name="DOE Joint Genome Institute"/>
            <person name="Gaskell J."/>
            <person name="Kersten P."/>
            <person name="Larrondo L.F."/>
            <person name="Canessa P."/>
            <person name="Martinez D."/>
            <person name="Hibbett D."/>
            <person name="Schmoll M."/>
            <person name="Kubicek C.P."/>
            <person name="Martinez A.T."/>
            <person name="Yadav J."/>
            <person name="Master E."/>
            <person name="Magnuson J.K."/>
            <person name="James T."/>
            <person name="Yaver D."/>
            <person name="Berka R."/>
            <person name="Labutti K."/>
            <person name="Lipzen A."/>
            <person name="Aerts A."/>
            <person name="Barry K."/>
            <person name="Henrissat B."/>
            <person name="Blanchette R."/>
            <person name="Grigoriev I."/>
            <person name="Cullen D."/>
        </authorList>
    </citation>
    <scope>NUCLEOTIDE SEQUENCE [LARGE SCALE GENOMIC DNA]</scope>
    <source>
        <strain evidence="2 3">MAD-698-R-SB12</strain>
    </source>
</reference>
<feature type="region of interest" description="Disordered" evidence="1">
    <location>
        <begin position="624"/>
        <end position="667"/>
    </location>
</feature>
<dbReference type="RefSeq" id="XP_024341327.1">
    <property type="nucleotide sequence ID" value="XM_024478794.1"/>
</dbReference>
<feature type="region of interest" description="Disordered" evidence="1">
    <location>
        <begin position="119"/>
        <end position="140"/>
    </location>
</feature>
<feature type="compositionally biased region" description="Polar residues" evidence="1">
    <location>
        <begin position="268"/>
        <end position="286"/>
    </location>
</feature>
<feature type="compositionally biased region" description="Low complexity" evidence="1">
    <location>
        <begin position="789"/>
        <end position="800"/>
    </location>
</feature>
<feature type="region of interest" description="Disordered" evidence="1">
    <location>
        <begin position="389"/>
        <end position="417"/>
    </location>
</feature>
<dbReference type="AlphaFoldDB" id="A0A1X6N814"/>
<dbReference type="Proteomes" id="UP000194127">
    <property type="component" value="Unassembled WGS sequence"/>
</dbReference>
<name>A0A1X6N814_9APHY</name>
<evidence type="ECO:0000313" key="3">
    <source>
        <dbReference type="Proteomes" id="UP000194127"/>
    </source>
</evidence>
<keyword evidence="3" id="KW-1185">Reference proteome</keyword>
<accession>A0A1X6N814</accession>
<evidence type="ECO:0000256" key="1">
    <source>
        <dbReference type="SAM" id="MobiDB-lite"/>
    </source>
</evidence>
<dbReference type="GeneID" id="36323744"/>
<sequence>MAEPVFDEHPLEEYFRSSWRSGSNIPRFPCSDYGGTETGETSQILPGGAPEFIAEPDDSECASAVGWLDPEHLPYIVVEAIQSPESTFAERFKYDVISSSLLSTSIAAPLSATRRSFSPELPGRLDQESNASQSSSLEQNEPTVIPSSLTEFNWLIVSVSIAAVALFYEFYFVAIFLIGGATYSWHAEKVLSEKASIMSATLRVLNDVISSGNVWDSAVNEAMAVIEKEERSQCDNVRQLLSALTEPSQLSQLSEMYAPSSPMRETFPSLNQPRPLSVPLSRQRTMSGPADKRATWNGSYASLALAGSPTSHLQKRRSYRNSDMLSLFDAQSAKASSLSAPPSPLVPISLQEVQEEDDDESPSASPATHSEYFGAALLDFQRKRRSAGMETIGIPPPPSYSSHSPRSHRSSGSTSFSPVLRTIPSSRFTTVHTTRHPLSLSGLQLALHGALSAKRYACSHLLALRFEEDEDDSYWEDVRSVMALLTSTFEDASSRLMEALNEAERKRVQDERPSPERGMAAPVLSAALRSRTMAEMISFAPMPSHLSRFAAHVDAISTALNEARLHLEQTVASLRDPSPAEGVTSAGGSATVAQEHPAFQAYDRLRKELGFALRECERGREQLLDIVSGPRIPPTTEDADDSPGLGQDSESEPSERPGPFSPAIRFPDLATESVTLALSREDEQLDDATAHLLLTASSQHLPPPGIEQVYETDTGVVAPFTRERSKLTREERIKLSKARRESAVSDLMDSSEQSRRSSVERWGPGGEVVQELKDVIWKVSEKRRKLVGQSESQSCSEQEQPLLVVHDTPRTAELQSPEVVAS</sequence>
<feature type="region of interest" description="Disordered" evidence="1">
    <location>
        <begin position="261"/>
        <end position="293"/>
    </location>
</feature>
<feature type="region of interest" description="Disordered" evidence="1">
    <location>
        <begin position="787"/>
        <end position="822"/>
    </location>
</feature>
<evidence type="ECO:0008006" key="4">
    <source>
        <dbReference type="Google" id="ProtNLM"/>
    </source>
</evidence>
<evidence type="ECO:0000313" key="2">
    <source>
        <dbReference type="EMBL" id="OSX64533.1"/>
    </source>
</evidence>
<dbReference type="OrthoDB" id="21151at2759"/>
<dbReference type="STRING" id="670580.A0A1X6N814"/>
<feature type="compositionally biased region" description="Low complexity" evidence="1">
    <location>
        <begin position="400"/>
        <end position="417"/>
    </location>
</feature>
<feature type="region of interest" description="Disordered" evidence="1">
    <location>
        <begin position="575"/>
        <end position="595"/>
    </location>
</feature>
<dbReference type="EMBL" id="KZ110594">
    <property type="protein sequence ID" value="OSX64533.1"/>
    <property type="molecule type" value="Genomic_DNA"/>
</dbReference>
<feature type="compositionally biased region" description="Polar residues" evidence="1">
    <location>
        <begin position="128"/>
        <end position="140"/>
    </location>
</feature>
<feature type="region of interest" description="Disordered" evidence="1">
    <location>
        <begin position="735"/>
        <end position="762"/>
    </location>
</feature>